<dbReference type="EMBL" id="CP094532">
    <property type="protein sequence ID" value="UOE40255.1"/>
    <property type="molecule type" value="Genomic_DNA"/>
</dbReference>
<feature type="domain" description="ER-bound oxygenase mpaB/mpaB'/Rubber oxygenase catalytic" evidence="1">
    <location>
        <begin position="141"/>
        <end position="343"/>
    </location>
</feature>
<evidence type="ECO:0000313" key="3">
    <source>
        <dbReference type="Proteomes" id="UP000831460"/>
    </source>
</evidence>
<protein>
    <submittedName>
        <fullName evidence="2">DUF2236 domain-containing protein</fullName>
    </submittedName>
</protein>
<evidence type="ECO:0000313" key="2">
    <source>
        <dbReference type="EMBL" id="UOE40255.1"/>
    </source>
</evidence>
<sequence>MMKAKPTFFESDHFQQFWNSGNGKELLDWAELRPDINRFEKFAHLFHQVDEDGDDAVKDTYLKLPYHEASALVKKYSQTPVTDSDEAPESIRKMFLQMQEIPNWFDENLANKGARFCMRTGTNALIILRDFTLMGGYDFGYLNKPLIFTGALKKGAVKRLKDTLEFWVHVTRENALKVNSDAYQLIVRTRLMHSYARLTINKKAENWNAEKWGEPINHWDMIATYTGFSLVFMQGLKKLGIKISEEEERGVFHLWKYVGYLLGIPAENLPENKREATEQLYLWSSTQDKADGDSAQLAKALLDENLTNTIYPFQFQRKLLLRLHQSMNRFLLDQEVNDRLKIPQVSFPSFFPKIVIRANRISERIFDIKKPDGYQKLVDFGNKNQMKVLDDYIKHTPKDFHY</sequence>
<dbReference type="InterPro" id="IPR037473">
    <property type="entry name" value="Lcp-like"/>
</dbReference>
<organism evidence="2 3">
    <name type="scientific">Chryseobacterium suipulveris</name>
    <dbReference type="NCBI Taxonomy" id="2929800"/>
    <lineage>
        <taxon>Bacteria</taxon>
        <taxon>Pseudomonadati</taxon>
        <taxon>Bacteroidota</taxon>
        <taxon>Flavobacteriia</taxon>
        <taxon>Flavobacteriales</taxon>
        <taxon>Weeksellaceae</taxon>
        <taxon>Chryseobacterium group</taxon>
        <taxon>Chryseobacterium</taxon>
    </lineage>
</organism>
<keyword evidence="3" id="KW-1185">Reference proteome</keyword>
<gene>
    <name evidence="2" type="ORF">MTP09_10060</name>
</gene>
<reference evidence="2 3" key="1">
    <citation type="submission" date="2022-03" db="EMBL/GenBank/DDBJ databases">
        <title>Chryseobacterium sp. isolated from particulate matters in swine house.</title>
        <authorList>
            <person name="Won M."/>
            <person name="Kim S.-J."/>
            <person name="Kwon S.-W."/>
        </authorList>
    </citation>
    <scope>NUCLEOTIDE SEQUENCE [LARGE SCALE GENOMIC DNA]</scope>
    <source>
        <strain evidence="2 3">SC2-2</strain>
    </source>
</reference>
<accession>A0ABY4BUK8</accession>
<name>A0ABY4BUK8_9FLAO</name>
<proteinExistence type="predicted"/>
<dbReference type="PANTHER" id="PTHR37539">
    <property type="entry name" value="SECRETED PROTEIN-RELATED"/>
    <property type="match status" value="1"/>
</dbReference>
<dbReference type="PANTHER" id="PTHR37539:SF1">
    <property type="entry name" value="ER-BOUND OXYGENASE MPAB_MPAB'_RUBBER OXYGENASE CATALYTIC DOMAIN-CONTAINING PROTEIN"/>
    <property type="match status" value="1"/>
</dbReference>
<evidence type="ECO:0000259" key="1">
    <source>
        <dbReference type="Pfam" id="PF09995"/>
    </source>
</evidence>
<dbReference type="Pfam" id="PF09995">
    <property type="entry name" value="MPAB_Lcp_cat"/>
    <property type="match status" value="1"/>
</dbReference>
<dbReference type="InterPro" id="IPR018713">
    <property type="entry name" value="MPAB/Lcp_cat_dom"/>
</dbReference>
<dbReference type="Proteomes" id="UP000831460">
    <property type="component" value="Chromosome"/>
</dbReference>